<dbReference type="InterPro" id="IPR000719">
    <property type="entry name" value="Prot_kinase_dom"/>
</dbReference>
<dbReference type="GO" id="GO:0005524">
    <property type="term" value="F:ATP binding"/>
    <property type="evidence" value="ECO:0007669"/>
    <property type="project" value="InterPro"/>
</dbReference>
<organism evidence="2 3">
    <name type="scientific">Tritrichomonas foetus</name>
    <dbReference type="NCBI Taxonomy" id="1144522"/>
    <lineage>
        <taxon>Eukaryota</taxon>
        <taxon>Metamonada</taxon>
        <taxon>Parabasalia</taxon>
        <taxon>Tritrichomonadida</taxon>
        <taxon>Tritrichomonadidae</taxon>
        <taxon>Tritrichomonas</taxon>
    </lineage>
</organism>
<dbReference type="PANTHER" id="PTHR44329">
    <property type="entry name" value="SERINE/THREONINE-PROTEIN KINASE TNNI3K-RELATED"/>
    <property type="match status" value="1"/>
</dbReference>
<evidence type="ECO:0000313" key="3">
    <source>
        <dbReference type="Proteomes" id="UP000179807"/>
    </source>
</evidence>
<dbReference type="EMBL" id="MLAK01000854">
    <property type="protein sequence ID" value="OHT02743.1"/>
    <property type="molecule type" value="Genomic_DNA"/>
</dbReference>
<dbReference type="Gene3D" id="1.10.510.10">
    <property type="entry name" value="Transferase(Phosphotransferase) domain 1"/>
    <property type="match status" value="1"/>
</dbReference>
<dbReference type="PIRSF" id="PIRSF000654">
    <property type="entry name" value="Integrin-linked_kinase"/>
    <property type="match status" value="1"/>
</dbReference>
<dbReference type="PROSITE" id="PS50011">
    <property type="entry name" value="PROTEIN_KINASE_DOM"/>
    <property type="match status" value="1"/>
</dbReference>
<dbReference type="VEuPathDB" id="TrichDB:TRFO_30051"/>
<dbReference type="Proteomes" id="UP000179807">
    <property type="component" value="Unassembled WGS sequence"/>
</dbReference>
<dbReference type="AlphaFoldDB" id="A0A1J4JUB5"/>
<dbReference type="SUPFAM" id="SSF56112">
    <property type="entry name" value="Protein kinase-like (PK-like)"/>
    <property type="match status" value="1"/>
</dbReference>
<comment type="caution">
    <text evidence="2">The sequence shown here is derived from an EMBL/GenBank/DDBJ whole genome shotgun (WGS) entry which is preliminary data.</text>
</comment>
<keyword evidence="3" id="KW-1185">Reference proteome</keyword>
<dbReference type="Pfam" id="PF00069">
    <property type="entry name" value="Pkinase"/>
    <property type="match status" value="1"/>
</dbReference>
<proteinExistence type="predicted"/>
<dbReference type="GeneID" id="94841833"/>
<protein>
    <recommendedName>
        <fullName evidence="1">Protein kinase domain-containing protein</fullName>
    </recommendedName>
</protein>
<dbReference type="SMART" id="SM00220">
    <property type="entry name" value="S_TKc"/>
    <property type="match status" value="1"/>
</dbReference>
<accession>A0A1J4JUB5</accession>
<gene>
    <name evidence="2" type="ORF">TRFO_30051</name>
</gene>
<reference evidence="2" key="1">
    <citation type="submission" date="2016-10" db="EMBL/GenBank/DDBJ databases">
        <authorList>
            <person name="Benchimol M."/>
            <person name="Almeida L.G."/>
            <person name="Vasconcelos A.T."/>
            <person name="Perreira-Neves A."/>
            <person name="Rosa I.A."/>
            <person name="Tasca T."/>
            <person name="Bogo M.R."/>
            <person name="de Souza W."/>
        </authorList>
    </citation>
    <scope>NUCLEOTIDE SEQUENCE [LARGE SCALE GENOMIC DNA]</scope>
    <source>
        <strain evidence="2">K</strain>
    </source>
</reference>
<dbReference type="GO" id="GO:0004674">
    <property type="term" value="F:protein serine/threonine kinase activity"/>
    <property type="evidence" value="ECO:0007669"/>
    <property type="project" value="TreeGrafter"/>
</dbReference>
<dbReference type="InterPro" id="IPR051681">
    <property type="entry name" value="Ser/Thr_Kinases-Pseudokinases"/>
</dbReference>
<dbReference type="InterPro" id="IPR011009">
    <property type="entry name" value="Kinase-like_dom_sf"/>
</dbReference>
<sequence length="294" mass="34457">MEYQIDVRFTDFPVHQKITHGATSMIYSAETSSGNQVIIKRYSERTVRDFPLSFQREVDILMQCQHPSIVRILGYSDIDKFIILEKLSCDLNNLISINNVKLDHTSELIILIGIAAGMKYLHQHQIVFRDLKPSNILIDTTTFYPKLCDFGYSKQQFSIEEAESSHCLGTTIYFSPEVMRDNKDYPARDVYSFSMVIYFLLLKKEPFGELQKLPFFGFIERICDGVRPEIPTNKVPIFFENLMKRCWDANYEIRPTFQDIFDELIEFARNCFEVDQNRLSAYLEKFVFLESTIM</sequence>
<feature type="domain" description="Protein kinase" evidence="1">
    <location>
        <begin position="12"/>
        <end position="268"/>
    </location>
</feature>
<dbReference type="RefSeq" id="XP_068355879.1">
    <property type="nucleotide sequence ID" value="XM_068507129.1"/>
</dbReference>
<evidence type="ECO:0000259" key="1">
    <source>
        <dbReference type="PROSITE" id="PS50011"/>
    </source>
</evidence>
<evidence type="ECO:0000313" key="2">
    <source>
        <dbReference type="EMBL" id="OHT02743.1"/>
    </source>
</evidence>
<name>A0A1J4JUB5_9EUKA</name>
<dbReference type="OrthoDB" id="4062651at2759"/>